<proteinExistence type="predicted"/>
<dbReference type="GO" id="GO:0004527">
    <property type="term" value="F:exonuclease activity"/>
    <property type="evidence" value="ECO:0007669"/>
    <property type="project" value="UniProtKB-KW"/>
</dbReference>
<sequence>ENDWQYSRNRQIDSMVPDEEEKQNLKNINNTRRLLITPLKDFHAEIKEANTVEDYTRALYNFLVQMQVPEKLNEWKNKAMGYSKSLTFSVPDIPEKSSEQQNREKINMALAKEHQQIWNNIIELFDQMVQTCGSDYISAQNYEQLINDGLDSIKISLIPPGYDYVTIAPFEHNTLNNKKAIYILGANEKIIPRRAKTEGLLTDAERLFLASQGLNISGGVSEDNFAERYLLYKGFSLATDYLWVSYALADSEGAGLNKSILITNLRQILPRARFTSIPLETIRQDNILQVTTMRRSLTNFTAALRKLRETGHMDEFWYDVYNYLLKQKNIPLHAAVSGIFAHAPQEVLPPALAARLYTKHKTLKGSVTRFEQFFNCPFKHFAHYALNLQERQEFRFASPDLGILLHAVMHQFGNILAEQNRSWQSVSPHECEQICDKIISTIAPKLQNEILLSTSRYKHLLERIRELSVLSLTRLIEFAKHSQFKPRALEQSFGLGSSMPPLIFSDDDGHRIEITGQIDRIDTADNYYLVIDYKSGNAFINLLQVYYGLRLQLLTYLLVAKNTAAALLNENDAVPAGILYCFLKTPLITSKTKLSGEQLRTEIDKKLKMPGWVLADPEIIKKIDDSLNFIKVRLNKNQDDISALSRSYVKTQEEFDLLLHHIEATLKDAGKRILQGEMAIFPYKTKTETACTYCPYISICRFDRTIAGYAYNELTNTDEEQIMQKLRQKEGISCLGPNSKNEP</sequence>
<evidence type="ECO:0000256" key="3">
    <source>
        <dbReference type="ARBA" id="ARBA00022763"/>
    </source>
</evidence>
<dbReference type="Gene3D" id="3.90.320.10">
    <property type="match status" value="1"/>
</dbReference>
<dbReference type="Gene3D" id="3.40.50.300">
    <property type="entry name" value="P-loop containing nucleotide triphosphate hydrolases"/>
    <property type="match status" value="1"/>
</dbReference>
<gene>
    <name evidence="11" type="ORF">K8V65_04770</name>
</gene>
<keyword evidence="3" id="KW-0227">DNA damage</keyword>
<dbReference type="GO" id="GO:0004386">
    <property type="term" value="F:helicase activity"/>
    <property type="evidence" value="ECO:0007669"/>
    <property type="project" value="UniProtKB-KW"/>
</dbReference>
<evidence type="ECO:0000256" key="9">
    <source>
        <dbReference type="ARBA" id="ARBA00023204"/>
    </source>
</evidence>
<evidence type="ECO:0000256" key="6">
    <source>
        <dbReference type="ARBA" id="ARBA00022839"/>
    </source>
</evidence>
<dbReference type="Pfam" id="PF12705">
    <property type="entry name" value="PDDEXK_1"/>
    <property type="match status" value="1"/>
</dbReference>
<evidence type="ECO:0000256" key="7">
    <source>
        <dbReference type="ARBA" id="ARBA00022840"/>
    </source>
</evidence>
<dbReference type="PANTHER" id="PTHR30591">
    <property type="entry name" value="RECBCD ENZYME SUBUNIT RECC"/>
    <property type="match status" value="1"/>
</dbReference>
<protein>
    <submittedName>
        <fullName evidence="11">PD-(D/E)XK nuclease family protein</fullName>
    </submittedName>
</protein>
<keyword evidence="2" id="KW-0547">Nucleotide-binding</keyword>
<dbReference type="InterPro" id="IPR027417">
    <property type="entry name" value="P-loop_NTPase"/>
</dbReference>
<dbReference type="GO" id="GO:0006281">
    <property type="term" value="P:DNA repair"/>
    <property type="evidence" value="ECO:0007669"/>
    <property type="project" value="UniProtKB-KW"/>
</dbReference>
<dbReference type="InterPro" id="IPR011604">
    <property type="entry name" value="PDDEXK-like_dom_sf"/>
</dbReference>
<keyword evidence="9" id="KW-0234">DNA repair</keyword>
<dbReference type="GO" id="GO:0003677">
    <property type="term" value="F:DNA binding"/>
    <property type="evidence" value="ECO:0007669"/>
    <property type="project" value="UniProtKB-KW"/>
</dbReference>
<dbReference type="EMBL" id="DYVR01000129">
    <property type="protein sequence ID" value="HJF84953.1"/>
    <property type="molecule type" value="Genomic_DNA"/>
</dbReference>
<dbReference type="Proteomes" id="UP000780768">
    <property type="component" value="Unassembled WGS sequence"/>
</dbReference>
<evidence type="ECO:0000259" key="10">
    <source>
        <dbReference type="Pfam" id="PF12705"/>
    </source>
</evidence>
<comment type="caution">
    <text evidence="11">The sequence shown here is derived from an EMBL/GenBank/DDBJ whole genome shotgun (WGS) entry which is preliminary data.</text>
</comment>
<evidence type="ECO:0000256" key="5">
    <source>
        <dbReference type="ARBA" id="ARBA00022806"/>
    </source>
</evidence>
<keyword evidence="8" id="KW-0238">DNA-binding</keyword>
<evidence type="ECO:0000256" key="8">
    <source>
        <dbReference type="ARBA" id="ARBA00023125"/>
    </source>
</evidence>
<keyword evidence="7" id="KW-0067">ATP-binding</keyword>
<evidence type="ECO:0000256" key="2">
    <source>
        <dbReference type="ARBA" id="ARBA00022741"/>
    </source>
</evidence>
<dbReference type="PANTHER" id="PTHR30591:SF1">
    <property type="entry name" value="RECBCD ENZYME SUBUNIT RECC"/>
    <property type="match status" value="1"/>
</dbReference>
<dbReference type="AlphaFoldDB" id="A0A921HML6"/>
<accession>A0A921HML6</accession>
<organism evidence="11 12">
    <name type="scientific">Megamonas hypermegale</name>
    <dbReference type="NCBI Taxonomy" id="158847"/>
    <lineage>
        <taxon>Bacteria</taxon>
        <taxon>Bacillati</taxon>
        <taxon>Bacillota</taxon>
        <taxon>Negativicutes</taxon>
        <taxon>Selenomonadales</taxon>
        <taxon>Selenomonadaceae</taxon>
        <taxon>Megamonas</taxon>
    </lineage>
</organism>
<evidence type="ECO:0000256" key="4">
    <source>
        <dbReference type="ARBA" id="ARBA00022801"/>
    </source>
</evidence>
<evidence type="ECO:0000313" key="11">
    <source>
        <dbReference type="EMBL" id="HJF84953.1"/>
    </source>
</evidence>
<feature type="domain" description="PD-(D/E)XK endonuclease-like" evidence="10">
    <location>
        <begin position="366"/>
        <end position="701"/>
    </location>
</feature>
<dbReference type="SUPFAM" id="SSF52980">
    <property type="entry name" value="Restriction endonuclease-like"/>
    <property type="match status" value="1"/>
</dbReference>
<feature type="non-terminal residue" evidence="11">
    <location>
        <position position="1"/>
    </location>
</feature>
<dbReference type="InterPro" id="IPR038726">
    <property type="entry name" value="PDDEXK_AddAB-type"/>
</dbReference>
<name>A0A921HML6_9FIRM</name>
<dbReference type="GO" id="GO:0006310">
    <property type="term" value="P:DNA recombination"/>
    <property type="evidence" value="ECO:0007669"/>
    <property type="project" value="TreeGrafter"/>
</dbReference>
<dbReference type="GO" id="GO:0005524">
    <property type="term" value="F:ATP binding"/>
    <property type="evidence" value="ECO:0007669"/>
    <property type="project" value="UniProtKB-KW"/>
</dbReference>
<keyword evidence="1" id="KW-0540">Nuclease</keyword>
<keyword evidence="4" id="KW-0378">Hydrolase</keyword>
<evidence type="ECO:0000313" key="12">
    <source>
        <dbReference type="Proteomes" id="UP000780768"/>
    </source>
</evidence>
<dbReference type="SUPFAM" id="SSF52540">
    <property type="entry name" value="P-loop containing nucleoside triphosphate hydrolases"/>
    <property type="match status" value="1"/>
</dbReference>
<dbReference type="InterPro" id="IPR011335">
    <property type="entry name" value="Restrct_endonuc-II-like"/>
</dbReference>
<reference evidence="11" key="1">
    <citation type="journal article" date="2021" name="PeerJ">
        <title>Extensive microbial diversity within the chicken gut microbiome revealed by metagenomics and culture.</title>
        <authorList>
            <person name="Gilroy R."/>
            <person name="Ravi A."/>
            <person name="Getino M."/>
            <person name="Pursley I."/>
            <person name="Horton D.L."/>
            <person name="Alikhan N.F."/>
            <person name="Baker D."/>
            <person name="Gharbi K."/>
            <person name="Hall N."/>
            <person name="Watson M."/>
            <person name="Adriaenssens E.M."/>
            <person name="Foster-Nyarko E."/>
            <person name="Jarju S."/>
            <person name="Secka A."/>
            <person name="Antonio M."/>
            <person name="Oren A."/>
            <person name="Chaudhuri R.R."/>
            <person name="La Ragione R."/>
            <person name="Hildebrand F."/>
            <person name="Pallen M.J."/>
        </authorList>
    </citation>
    <scope>NUCLEOTIDE SEQUENCE</scope>
    <source>
        <strain evidence="11">7318</strain>
    </source>
</reference>
<keyword evidence="6" id="KW-0269">Exonuclease</keyword>
<dbReference type="Gene3D" id="6.10.140.1030">
    <property type="match status" value="1"/>
</dbReference>
<reference evidence="11" key="2">
    <citation type="submission" date="2021-09" db="EMBL/GenBank/DDBJ databases">
        <authorList>
            <person name="Gilroy R."/>
        </authorList>
    </citation>
    <scope>NUCLEOTIDE SEQUENCE</scope>
    <source>
        <strain evidence="11">7318</strain>
    </source>
</reference>
<keyword evidence="5" id="KW-0347">Helicase</keyword>
<evidence type="ECO:0000256" key="1">
    <source>
        <dbReference type="ARBA" id="ARBA00022722"/>
    </source>
</evidence>